<dbReference type="InterPro" id="IPR036909">
    <property type="entry name" value="Cyt_c-like_dom_sf"/>
</dbReference>
<keyword evidence="3 4" id="KW-0408">Iron</keyword>
<evidence type="ECO:0000256" key="4">
    <source>
        <dbReference type="PROSITE-ProRule" id="PRU00433"/>
    </source>
</evidence>
<dbReference type="RefSeq" id="WP_089343678.1">
    <property type="nucleotide sequence ID" value="NZ_CP067129.1"/>
</dbReference>
<evidence type="ECO:0000259" key="6">
    <source>
        <dbReference type="PROSITE" id="PS51007"/>
    </source>
</evidence>
<dbReference type="GO" id="GO:0009055">
    <property type="term" value="F:electron transfer activity"/>
    <property type="evidence" value="ECO:0007669"/>
    <property type="project" value="InterPro"/>
</dbReference>
<dbReference type="InterPro" id="IPR009056">
    <property type="entry name" value="Cyt_c-like_dom"/>
</dbReference>
<sequence>MPRHAASSAIAMLAAIVLTGPAAAETASQDVIFAEDGSVAAPLSDRPGDAAEGARIYSDKGSGNCVACHVISTRTDAEFQGTIGPALDGAGDRWTEAQLRGIVADAKRTFPDSMMPSLYKTSGYIRPGDGFSGKAGTEPLPTLLSAQQIEDVVAYLVTLKE</sequence>
<keyword evidence="8" id="KW-1185">Reference proteome</keyword>
<evidence type="ECO:0000256" key="2">
    <source>
        <dbReference type="ARBA" id="ARBA00022723"/>
    </source>
</evidence>
<name>A0A239PS48_9RHOB</name>
<dbReference type="Gene3D" id="1.10.760.10">
    <property type="entry name" value="Cytochrome c-like domain"/>
    <property type="match status" value="1"/>
</dbReference>
<evidence type="ECO:0000256" key="3">
    <source>
        <dbReference type="ARBA" id="ARBA00023004"/>
    </source>
</evidence>
<dbReference type="PROSITE" id="PS51007">
    <property type="entry name" value="CYTC"/>
    <property type="match status" value="1"/>
</dbReference>
<feature type="signal peptide" evidence="5">
    <location>
        <begin position="1"/>
        <end position="24"/>
    </location>
</feature>
<organism evidence="7 8">
    <name type="scientific">Paracoccus seriniphilus</name>
    <dbReference type="NCBI Taxonomy" id="184748"/>
    <lineage>
        <taxon>Bacteria</taxon>
        <taxon>Pseudomonadati</taxon>
        <taxon>Pseudomonadota</taxon>
        <taxon>Alphaproteobacteria</taxon>
        <taxon>Rhodobacterales</taxon>
        <taxon>Paracoccaceae</taxon>
        <taxon>Paracoccus</taxon>
    </lineage>
</organism>
<dbReference type="AlphaFoldDB" id="A0A239PS48"/>
<evidence type="ECO:0000256" key="5">
    <source>
        <dbReference type="SAM" id="SignalP"/>
    </source>
</evidence>
<protein>
    <submittedName>
        <fullName evidence="7">Monoheme cytochrome SoxX (Sulfur oxidation)</fullName>
    </submittedName>
</protein>
<dbReference type="EMBL" id="FZQB01000004">
    <property type="protein sequence ID" value="SNT72883.1"/>
    <property type="molecule type" value="Genomic_DNA"/>
</dbReference>
<dbReference type="GO" id="GO:0020037">
    <property type="term" value="F:heme binding"/>
    <property type="evidence" value="ECO:0007669"/>
    <property type="project" value="InterPro"/>
</dbReference>
<dbReference type="SUPFAM" id="SSF46626">
    <property type="entry name" value="Cytochrome c"/>
    <property type="match status" value="1"/>
</dbReference>
<dbReference type="Pfam" id="PF00034">
    <property type="entry name" value="Cytochrom_C"/>
    <property type="match status" value="1"/>
</dbReference>
<reference evidence="7 8" key="1">
    <citation type="submission" date="2017-07" db="EMBL/GenBank/DDBJ databases">
        <authorList>
            <person name="Sun Z.S."/>
            <person name="Albrecht U."/>
            <person name="Echele G."/>
            <person name="Lee C.C."/>
        </authorList>
    </citation>
    <scope>NUCLEOTIDE SEQUENCE [LARGE SCALE GENOMIC DNA]</scope>
    <source>
        <strain evidence="7 8">DSM 14827</strain>
    </source>
</reference>
<dbReference type="OrthoDB" id="9793634at2"/>
<proteinExistence type="predicted"/>
<feature type="domain" description="Cytochrome c" evidence="6">
    <location>
        <begin position="48"/>
        <end position="160"/>
    </location>
</feature>
<evidence type="ECO:0000313" key="8">
    <source>
        <dbReference type="Proteomes" id="UP000198307"/>
    </source>
</evidence>
<gene>
    <name evidence="7" type="ORF">SAMN05444959_10454</name>
</gene>
<keyword evidence="1 4" id="KW-0349">Heme</keyword>
<dbReference type="InterPro" id="IPR030999">
    <property type="entry name" value="Thiosulf_SoxX"/>
</dbReference>
<dbReference type="GO" id="GO:0046872">
    <property type="term" value="F:metal ion binding"/>
    <property type="evidence" value="ECO:0007669"/>
    <property type="project" value="UniProtKB-KW"/>
</dbReference>
<keyword evidence="2 4" id="KW-0479">Metal-binding</keyword>
<feature type="chain" id="PRO_5013099805" evidence="5">
    <location>
        <begin position="25"/>
        <end position="161"/>
    </location>
</feature>
<dbReference type="NCBIfam" id="TIGR04485">
    <property type="entry name" value="thiosulf_SoxX"/>
    <property type="match status" value="1"/>
</dbReference>
<evidence type="ECO:0000256" key="1">
    <source>
        <dbReference type="ARBA" id="ARBA00022617"/>
    </source>
</evidence>
<accession>A0A239PS48</accession>
<evidence type="ECO:0000313" key="7">
    <source>
        <dbReference type="EMBL" id="SNT72883.1"/>
    </source>
</evidence>
<keyword evidence="5" id="KW-0732">Signal</keyword>
<dbReference type="Proteomes" id="UP000198307">
    <property type="component" value="Unassembled WGS sequence"/>
</dbReference>